<keyword evidence="16" id="KW-1185">Reference proteome</keyword>
<dbReference type="Proteomes" id="UP001217754">
    <property type="component" value="Chromosome 6"/>
</dbReference>
<keyword evidence="4" id="KW-0808">Transferase</keyword>
<dbReference type="CDD" id="cd07830">
    <property type="entry name" value="STKc_MAK_like"/>
    <property type="match status" value="1"/>
</dbReference>
<dbReference type="PROSITE" id="PS00108">
    <property type="entry name" value="PROTEIN_KINASE_ST"/>
    <property type="match status" value="1"/>
</dbReference>
<dbReference type="InterPro" id="IPR000719">
    <property type="entry name" value="Prot_kinase_dom"/>
</dbReference>
<evidence type="ECO:0000256" key="13">
    <source>
        <dbReference type="SAM" id="MobiDB-lite"/>
    </source>
</evidence>
<evidence type="ECO:0000256" key="9">
    <source>
        <dbReference type="ARBA" id="ARBA00038483"/>
    </source>
</evidence>
<feature type="domain" description="Protein kinase" evidence="14">
    <location>
        <begin position="405"/>
        <end position="743"/>
    </location>
</feature>
<dbReference type="InterPro" id="IPR004000">
    <property type="entry name" value="Actin"/>
</dbReference>
<dbReference type="GeneID" id="85226992"/>
<dbReference type="Pfam" id="PF00022">
    <property type="entry name" value="Actin"/>
    <property type="match status" value="1"/>
</dbReference>
<evidence type="ECO:0000256" key="3">
    <source>
        <dbReference type="ARBA" id="ARBA00022527"/>
    </source>
</evidence>
<reference evidence="15" key="1">
    <citation type="submission" date="2023-03" db="EMBL/GenBank/DDBJ databases">
        <title>Mating type loci evolution in Malassezia.</title>
        <authorList>
            <person name="Coelho M.A."/>
        </authorList>
    </citation>
    <scope>NUCLEOTIDE SEQUENCE</scope>
    <source>
        <strain evidence="15">CBS 9431</strain>
    </source>
</reference>
<dbReference type="Gene3D" id="1.10.510.10">
    <property type="entry name" value="Transferase(Phosphotransferase) domain 1"/>
    <property type="match status" value="1"/>
</dbReference>
<evidence type="ECO:0000256" key="5">
    <source>
        <dbReference type="ARBA" id="ARBA00022741"/>
    </source>
</evidence>
<protein>
    <recommendedName>
        <fullName evidence="10">Centractin</fullName>
    </recommendedName>
    <alternativeName>
        <fullName evidence="11">Actin-like protein</fullName>
    </alternativeName>
    <alternativeName>
        <fullName evidence="12">Actin-related protein 1</fullName>
    </alternativeName>
</protein>
<evidence type="ECO:0000313" key="15">
    <source>
        <dbReference type="EMBL" id="WFD40355.1"/>
    </source>
</evidence>
<dbReference type="CDD" id="cd10216">
    <property type="entry name" value="ASKHA_NBD_Arp1"/>
    <property type="match status" value="1"/>
</dbReference>
<dbReference type="AlphaFoldDB" id="A0AAF0F3X5"/>
<evidence type="ECO:0000256" key="8">
    <source>
        <dbReference type="ARBA" id="ARBA00023212"/>
    </source>
</evidence>
<keyword evidence="5" id="KW-0547">Nucleotide-binding</keyword>
<dbReference type="GO" id="GO:0005869">
    <property type="term" value="C:dynactin complex"/>
    <property type="evidence" value="ECO:0007669"/>
    <property type="project" value="UniProtKB-ARBA"/>
</dbReference>
<feature type="compositionally biased region" description="Polar residues" evidence="13">
    <location>
        <begin position="864"/>
        <end position="873"/>
    </location>
</feature>
<keyword evidence="8" id="KW-0206">Cytoskeleton</keyword>
<comment type="subcellular location">
    <subcellularLocation>
        <location evidence="1">Cytoplasm</location>
        <location evidence="1">Cytoskeleton</location>
    </subcellularLocation>
</comment>
<evidence type="ECO:0000256" key="7">
    <source>
        <dbReference type="ARBA" id="ARBA00022840"/>
    </source>
</evidence>
<accession>A0AAF0F3X5</accession>
<keyword evidence="6" id="KW-0418">Kinase</keyword>
<evidence type="ECO:0000256" key="1">
    <source>
        <dbReference type="ARBA" id="ARBA00004245"/>
    </source>
</evidence>
<proteinExistence type="inferred from homology"/>
<dbReference type="RefSeq" id="XP_060123252.1">
    <property type="nucleotide sequence ID" value="XM_060267269.1"/>
</dbReference>
<name>A0AAF0F3X5_9BASI</name>
<dbReference type="Gene3D" id="3.90.640.10">
    <property type="entry name" value="Actin, Chain A, domain 4"/>
    <property type="match status" value="1"/>
</dbReference>
<dbReference type="PROSITE" id="PS50011">
    <property type="entry name" value="PROTEIN_KINASE_DOM"/>
    <property type="match status" value="1"/>
</dbReference>
<dbReference type="InterPro" id="IPR043129">
    <property type="entry name" value="ATPase_NBD"/>
</dbReference>
<dbReference type="GO" id="GO:0005524">
    <property type="term" value="F:ATP binding"/>
    <property type="evidence" value="ECO:0007669"/>
    <property type="project" value="UniProtKB-KW"/>
</dbReference>
<dbReference type="InterPro" id="IPR008271">
    <property type="entry name" value="Ser/Thr_kinase_AS"/>
</dbReference>
<dbReference type="PANTHER" id="PTHR11937">
    <property type="entry name" value="ACTIN"/>
    <property type="match status" value="1"/>
</dbReference>
<evidence type="ECO:0000256" key="6">
    <source>
        <dbReference type="ARBA" id="ARBA00022777"/>
    </source>
</evidence>
<organism evidence="15 16">
    <name type="scientific">Malassezia japonica</name>
    <dbReference type="NCBI Taxonomy" id="223818"/>
    <lineage>
        <taxon>Eukaryota</taxon>
        <taxon>Fungi</taxon>
        <taxon>Dikarya</taxon>
        <taxon>Basidiomycota</taxon>
        <taxon>Ustilaginomycotina</taxon>
        <taxon>Malasseziomycetes</taxon>
        <taxon>Malasseziales</taxon>
        <taxon>Malasseziaceae</taxon>
        <taxon>Malassezia</taxon>
    </lineage>
</organism>
<keyword evidence="7" id="KW-0067">ATP-binding</keyword>
<dbReference type="SMART" id="SM00268">
    <property type="entry name" value="ACTIN"/>
    <property type="match status" value="1"/>
</dbReference>
<keyword evidence="3" id="KW-0723">Serine/threonine-protein kinase</keyword>
<evidence type="ECO:0000256" key="11">
    <source>
        <dbReference type="ARBA" id="ARBA00076361"/>
    </source>
</evidence>
<feature type="region of interest" description="Disordered" evidence="13">
    <location>
        <begin position="757"/>
        <end position="799"/>
    </location>
</feature>
<comment type="similarity">
    <text evidence="9">Belongs to the actin family. ARP1 subfamily.</text>
</comment>
<dbReference type="PRINTS" id="PR00190">
    <property type="entry name" value="ACTIN"/>
</dbReference>
<dbReference type="InterPro" id="IPR011009">
    <property type="entry name" value="Kinase-like_dom_sf"/>
</dbReference>
<dbReference type="EMBL" id="CP119963">
    <property type="protein sequence ID" value="WFD40355.1"/>
    <property type="molecule type" value="Genomic_DNA"/>
</dbReference>
<gene>
    <name evidence="15" type="primary">ARP1</name>
    <name evidence="15" type="ORF">MJAP1_003341</name>
</gene>
<evidence type="ECO:0000256" key="10">
    <source>
        <dbReference type="ARBA" id="ARBA00073387"/>
    </source>
</evidence>
<feature type="compositionally biased region" description="Polar residues" evidence="13">
    <location>
        <begin position="773"/>
        <end position="788"/>
    </location>
</feature>
<dbReference type="InterPro" id="IPR020902">
    <property type="entry name" value="Actin/actin-like_CS"/>
</dbReference>
<evidence type="ECO:0000259" key="14">
    <source>
        <dbReference type="PROSITE" id="PS50011"/>
    </source>
</evidence>
<evidence type="ECO:0000313" key="16">
    <source>
        <dbReference type="Proteomes" id="UP001217754"/>
    </source>
</evidence>
<sequence>MATEFDDVLTNQPVVIDNGSGTIKAGFAGQDTPKCFFPNLVGRPKHPRVMAGAVEGDRFIGKKAQELRGLLKVRYPMEHGIVTDWADMERIWSHMYTEELKTLSEEHPVLLTEAPLNPKANRELAAQIFFETFNVPAMYISIQAILSLYSSGRTTGVVLDSGDGVTHAVPVYEGFAMPNAIQRIDVAGRDVSDHLQSLLRRAGYYLHTSAEREIVRAIKEKCCQFTPPAAADDRDAKRIVEFPLPDGNVIKLGSERFRAPEVLFHPEIVGLEDPGAHQILGDAIGRADLDLRRGLYGNIVLSGGTTLTKGYGDRMLYEMKRLAPPDMKIKISAPPERKYSTWIGGSIFAGLSTFRKMWVSAEEYQEDPGCIHKMGVPDLFEHGLFSSILGSAAASSGFHDAERKYTIIKSLGTGSFGTVYVADWHSALPSGAMVPAMQHSYTRPAYAGKRLVAIKRMKKPFASWDDCIKLNELRSLLIIPPHDHIIPLYDVFLPSSTRELHIVFECMEGNLYQLTKTRKGRPLAKGLIASILRQVLLGLDHVHSHGFFHRDLKPENLLITTVGLGDYPAMPGATRVVQDVLVIVKIADFGLAREAESAPPYTEYVSTRWYRAPEILLHAPEYSPAVDVWALGTIMAELSRLEPLFPGSSELDQVLRITAALGSPLRKPAAEPASHLQGGGYWPEAAKYAERLGFLFPDQEPVPFAPLFPVHVSENLIQLIYLMLRYDPQSRMKPSDYLQHPYLTEDAPLLKPRAKLVPQSSAPMASAEPMPSRQRTAYSMHSSPTQARRSGEDTTGRTGALHSTQLHDHLRQALELNSPTSSARSSPSGFIGAPIRLRDSSGLREYDTPAAVPHEPLFLHHSDTPSPVSSRDSSPAIGLVDGPRMSHRSKSFSSNAYPHDEGPSVAHTHPPESNRPSSEGVWPSDEAPPSQSSPHAGSPTIGFLGAWKSRKNAGAQRQSKEAQLKRREAELIAMRERSRAVLQKRTQLYSHERQPSDL</sequence>
<evidence type="ECO:0000256" key="2">
    <source>
        <dbReference type="ARBA" id="ARBA00022490"/>
    </source>
</evidence>
<dbReference type="SUPFAM" id="SSF53067">
    <property type="entry name" value="Actin-like ATPase domain"/>
    <property type="match status" value="2"/>
</dbReference>
<dbReference type="Pfam" id="PF00069">
    <property type="entry name" value="Pkinase"/>
    <property type="match status" value="1"/>
</dbReference>
<keyword evidence="2" id="KW-0963">Cytoplasm</keyword>
<dbReference type="FunFam" id="3.90.640.10:FF:000007">
    <property type="entry name" value="Actin like 7B"/>
    <property type="match status" value="1"/>
</dbReference>
<dbReference type="PROSITE" id="PS01132">
    <property type="entry name" value="ACTINS_ACT_LIKE"/>
    <property type="match status" value="1"/>
</dbReference>
<dbReference type="FunFam" id="1.10.510.10:FF:000624">
    <property type="entry name" value="Mitogen-activated protein kinase"/>
    <property type="match status" value="1"/>
</dbReference>
<feature type="region of interest" description="Disordered" evidence="13">
    <location>
        <begin position="854"/>
        <end position="965"/>
    </location>
</feature>
<dbReference type="SUPFAM" id="SSF56112">
    <property type="entry name" value="Protein kinase-like (PK-like)"/>
    <property type="match status" value="1"/>
</dbReference>
<dbReference type="FunFam" id="3.30.420.40:FF:000188">
    <property type="entry name" value="Actin like 6B"/>
    <property type="match status" value="1"/>
</dbReference>
<dbReference type="Gene3D" id="3.30.420.40">
    <property type="match status" value="2"/>
</dbReference>
<evidence type="ECO:0000256" key="4">
    <source>
        <dbReference type="ARBA" id="ARBA00022679"/>
    </source>
</evidence>
<dbReference type="GO" id="GO:0004674">
    <property type="term" value="F:protein serine/threonine kinase activity"/>
    <property type="evidence" value="ECO:0007669"/>
    <property type="project" value="UniProtKB-KW"/>
</dbReference>
<dbReference type="Gene3D" id="3.30.200.20">
    <property type="entry name" value="Phosphorylase Kinase, domain 1"/>
    <property type="match status" value="1"/>
</dbReference>
<evidence type="ECO:0000256" key="12">
    <source>
        <dbReference type="ARBA" id="ARBA00083222"/>
    </source>
</evidence>
<dbReference type="SMART" id="SM00220">
    <property type="entry name" value="S_TKc"/>
    <property type="match status" value="1"/>
</dbReference>